<keyword evidence="3" id="KW-0255">Endonuclease</keyword>
<feature type="domain" description="GmrSD restriction endonucleases C-terminal" evidence="2">
    <location>
        <begin position="89"/>
        <end position="204"/>
    </location>
</feature>
<name>A0ABV7NWA2_9PSEU</name>
<keyword evidence="1" id="KW-0732">Signal</keyword>
<feature type="chain" id="PRO_5047341985" evidence="1">
    <location>
        <begin position="26"/>
        <end position="210"/>
    </location>
</feature>
<comment type="caution">
    <text evidence="3">The sequence shown here is derived from an EMBL/GenBank/DDBJ whole genome shotgun (WGS) entry which is preliminary data.</text>
</comment>
<evidence type="ECO:0000259" key="2">
    <source>
        <dbReference type="Pfam" id="PF07510"/>
    </source>
</evidence>
<dbReference type="Pfam" id="PF07510">
    <property type="entry name" value="GmrSD_C"/>
    <property type="match status" value="1"/>
</dbReference>
<keyword evidence="3" id="KW-0540">Nuclease</keyword>
<gene>
    <name evidence="3" type="ORF">ACFOSH_10380</name>
</gene>
<proteinExistence type="predicted"/>
<dbReference type="GO" id="GO:0004519">
    <property type="term" value="F:endonuclease activity"/>
    <property type="evidence" value="ECO:0007669"/>
    <property type="project" value="UniProtKB-KW"/>
</dbReference>
<accession>A0ABV7NWA2</accession>
<dbReference type="Proteomes" id="UP001595645">
    <property type="component" value="Unassembled WGS sequence"/>
</dbReference>
<reference evidence="4" key="1">
    <citation type="journal article" date="2019" name="Int. J. Syst. Evol. Microbiol.">
        <title>The Global Catalogue of Microorganisms (GCM) 10K type strain sequencing project: providing services to taxonomists for standard genome sequencing and annotation.</title>
        <authorList>
            <consortium name="The Broad Institute Genomics Platform"/>
            <consortium name="The Broad Institute Genome Sequencing Center for Infectious Disease"/>
            <person name="Wu L."/>
            <person name="Ma J."/>
        </authorList>
    </citation>
    <scope>NUCLEOTIDE SEQUENCE [LARGE SCALE GENOMIC DNA]</scope>
    <source>
        <strain evidence="4">CGMCC 4.7676</strain>
    </source>
</reference>
<evidence type="ECO:0000313" key="3">
    <source>
        <dbReference type="EMBL" id="MFC3449836.1"/>
    </source>
</evidence>
<dbReference type="PANTHER" id="PTHR24094:SF15">
    <property type="entry name" value="AMP-DEPENDENT SYNTHETASE_LIGASE DOMAIN-CONTAINING PROTEIN-RELATED"/>
    <property type="match status" value="1"/>
</dbReference>
<evidence type="ECO:0000313" key="4">
    <source>
        <dbReference type="Proteomes" id="UP001595645"/>
    </source>
</evidence>
<organism evidence="3 4">
    <name type="scientific">Amycolatopsis speibonae</name>
    <dbReference type="NCBI Taxonomy" id="1450224"/>
    <lineage>
        <taxon>Bacteria</taxon>
        <taxon>Bacillati</taxon>
        <taxon>Actinomycetota</taxon>
        <taxon>Actinomycetes</taxon>
        <taxon>Pseudonocardiales</taxon>
        <taxon>Pseudonocardiaceae</taxon>
        <taxon>Amycolatopsis</taxon>
    </lineage>
</organism>
<dbReference type="InterPro" id="IPR011089">
    <property type="entry name" value="GmrSD_C"/>
</dbReference>
<dbReference type="PANTHER" id="PTHR24094">
    <property type="entry name" value="SECRETED PROTEIN"/>
    <property type="match status" value="1"/>
</dbReference>
<protein>
    <submittedName>
        <fullName evidence="3">HNH endonuclease family protein</fullName>
    </submittedName>
</protein>
<keyword evidence="4" id="KW-1185">Reference proteome</keyword>
<dbReference type="EMBL" id="JBHRWK010000014">
    <property type="protein sequence ID" value="MFC3449836.1"/>
    <property type="molecule type" value="Genomic_DNA"/>
</dbReference>
<evidence type="ECO:0000256" key="1">
    <source>
        <dbReference type="SAM" id="SignalP"/>
    </source>
</evidence>
<sequence>MTTHTTGRALIAAIPLALVTLFVTGCEVPAATGTPGTLDATTATRQLAKLAVKPADTGAHYNRDDWPHWDSVGKGCNRREDTLKTQGRNVTTGKGCKVLSGEWTSRYDGVKVTDPETVDIDHMVPLAEAARSHTRDWTEAQRTRYANDPAVLVAVTAKSNRSKGDQDPSKWLPAKDRCGYVAHWIRVKTTYRMSVDKVEHDAVAAVLKHC</sequence>
<feature type="signal peptide" evidence="1">
    <location>
        <begin position="1"/>
        <end position="25"/>
    </location>
</feature>
<keyword evidence="3" id="KW-0378">Hydrolase</keyword>
<dbReference type="RefSeq" id="WP_378238523.1">
    <property type="nucleotide sequence ID" value="NZ_JBHRWK010000014.1"/>
</dbReference>